<proteinExistence type="predicted"/>
<name>C8NH59_9LACT</name>
<organism evidence="2 3">
    <name type="scientific">Granulicatella adiacens ATCC 49175</name>
    <dbReference type="NCBI Taxonomy" id="638301"/>
    <lineage>
        <taxon>Bacteria</taxon>
        <taxon>Bacillati</taxon>
        <taxon>Bacillota</taxon>
        <taxon>Bacilli</taxon>
        <taxon>Lactobacillales</taxon>
        <taxon>Carnobacteriaceae</taxon>
        <taxon>Granulicatella</taxon>
    </lineage>
</organism>
<dbReference type="HOGENOM" id="CLU_1684080_0_0_9"/>
<dbReference type="GeneID" id="78412003"/>
<reference evidence="2 3" key="1">
    <citation type="submission" date="2009-08" db="EMBL/GenBank/DDBJ databases">
        <authorList>
            <person name="Muzny D."/>
            <person name="Qin X."/>
            <person name="Deng J."/>
            <person name="Jiang H."/>
            <person name="Liu Y."/>
            <person name="Qu J."/>
            <person name="Song X.-Z."/>
            <person name="Zhang L."/>
            <person name="Thornton R."/>
            <person name="Coyle M."/>
            <person name="Francisco L."/>
            <person name="Jackson L."/>
            <person name="Javaid M."/>
            <person name="Korchina V."/>
            <person name="Kovar C."/>
            <person name="Mata R."/>
            <person name="Mathew T."/>
            <person name="Ngo R."/>
            <person name="Nguyen L."/>
            <person name="Nguyen N."/>
            <person name="Okwuonu G."/>
            <person name="Ongeri F."/>
            <person name="Pham C."/>
            <person name="Simmons D."/>
            <person name="Wilczek-Boney K."/>
            <person name="Hale W."/>
            <person name="Jakkamsetti A."/>
            <person name="Pham P."/>
            <person name="Ruth R."/>
            <person name="San Lucas F."/>
            <person name="Warren J."/>
            <person name="Zhang J."/>
            <person name="Zhao Z."/>
            <person name="Zhou C."/>
            <person name="Zhu D."/>
            <person name="Lee S."/>
            <person name="Bess C."/>
            <person name="Blankenburg K."/>
            <person name="Forbes L."/>
            <person name="Fu Q."/>
            <person name="Gubbala S."/>
            <person name="Hirani K."/>
            <person name="Jayaseelan J.C."/>
            <person name="Lara F."/>
            <person name="Munidasa M."/>
            <person name="Palculict T."/>
            <person name="Patil S."/>
            <person name="Pu L.-L."/>
            <person name="Saada N."/>
            <person name="Tang L."/>
            <person name="Weissenberger G."/>
            <person name="Zhu Y."/>
            <person name="Hemphill L."/>
            <person name="Shang Y."/>
            <person name="Youmans B."/>
            <person name="Ayvaz T."/>
            <person name="Ross M."/>
            <person name="Santibanez J."/>
            <person name="Aqrawi P."/>
            <person name="Gross S."/>
            <person name="Joshi V."/>
            <person name="Fowler G."/>
            <person name="Nazareth L."/>
            <person name="Reid J."/>
            <person name="Worley K."/>
            <person name="Petrosino J."/>
            <person name="Highlander S."/>
            <person name="Gibbs R."/>
        </authorList>
    </citation>
    <scope>NUCLEOTIDE SEQUENCE [LARGE SCALE GENOMIC DNA]</scope>
    <source>
        <strain evidence="2 3">ATCC 49175</strain>
    </source>
</reference>
<feature type="transmembrane region" description="Helical" evidence="1">
    <location>
        <begin position="97"/>
        <end position="116"/>
    </location>
</feature>
<keyword evidence="1" id="KW-0812">Transmembrane</keyword>
<dbReference type="STRING" id="638301.HMPREF0444_1254"/>
<keyword evidence="3" id="KW-1185">Reference proteome</keyword>
<dbReference type="AlphaFoldDB" id="C8NH59"/>
<keyword evidence="1" id="KW-0472">Membrane</keyword>
<keyword evidence="1" id="KW-1133">Transmembrane helix</keyword>
<evidence type="ECO:0000313" key="2">
    <source>
        <dbReference type="EMBL" id="EEW37036.1"/>
    </source>
</evidence>
<protein>
    <submittedName>
        <fullName evidence="2">Uncharacterized protein</fullName>
    </submittedName>
</protein>
<gene>
    <name evidence="2" type="ORF">HMPREF0444_1254</name>
</gene>
<comment type="caution">
    <text evidence="2">The sequence shown here is derived from an EMBL/GenBank/DDBJ whole genome shotgun (WGS) entry which is preliminary data.</text>
</comment>
<dbReference type="Proteomes" id="UP000005926">
    <property type="component" value="Unassembled WGS sequence"/>
</dbReference>
<sequence>MEKEKRNRSGWIFLISFIGLILTMVFLHEKNPDIPYFEGKSLIENGILFFFSLGTLGGFFLMSVDYWKSTIKNVAILKAKEKTPEALEEYYQIKAKAIFKVGISIGIASLIVGILSHFIPELFVIAEATLLFGLVICLLSLVPRSLAKQILKQSQK</sequence>
<dbReference type="RefSeq" id="WP_005607536.1">
    <property type="nucleotide sequence ID" value="NZ_CP102283.1"/>
</dbReference>
<accession>C8NH59</accession>
<feature type="transmembrane region" description="Helical" evidence="1">
    <location>
        <begin position="9"/>
        <end position="27"/>
    </location>
</feature>
<dbReference type="EMBL" id="ACKZ01000020">
    <property type="protein sequence ID" value="EEW37036.1"/>
    <property type="molecule type" value="Genomic_DNA"/>
</dbReference>
<feature type="transmembrane region" description="Helical" evidence="1">
    <location>
        <begin position="122"/>
        <end position="142"/>
    </location>
</feature>
<evidence type="ECO:0000256" key="1">
    <source>
        <dbReference type="SAM" id="Phobius"/>
    </source>
</evidence>
<feature type="transmembrane region" description="Helical" evidence="1">
    <location>
        <begin position="47"/>
        <end position="67"/>
    </location>
</feature>
<evidence type="ECO:0000313" key="3">
    <source>
        <dbReference type="Proteomes" id="UP000005926"/>
    </source>
</evidence>